<reference evidence="1 2" key="1">
    <citation type="submission" date="2018-11" db="EMBL/GenBank/DDBJ databases">
        <title>Rhodococcus spongicola sp. nov. and Rhodococcus xishaensis sp. nov. from marine sponges.</title>
        <authorList>
            <person name="Li L."/>
            <person name="Lin H.W."/>
        </authorList>
    </citation>
    <scope>NUCLEOTIDE SEQUENCE [LARGE SCALE GENOMIC DNA]</scope>
    <source>
        <strain evidence="1 2">LHW51113</strain>
    </source>
</reference>
<evidence type="ECO:0000313" key="1">
    <source>
        <dbReference type="EMBL" id="RVW05736.1"/>
    </source>
</evidence>
<dbReference type="Proteomes" id="UP000283479">
    <property type="component" value="Unassembled WGS sequence"/>
</dbReference>
<dbReference type="AlphaFoldDB" id="A0A3S3ZQ68"/>
<evidence type="ECO:0000313" key="2">
    <source>
        <dbReference type="Proteomes" id="UP000283479"/>
    </source>
</evidence>
<dbReference type="OrthoDB" id="9805576at2"/>
<name>A0A3S3ZQ68_9NOCA</name>
<organism evidence="1 2">
    <name type="scientific">Rhodococcus xishaensis</name>
    <dbReference type="NCBI Taxonomy" id="2487364"/>
    <lineage>
        <taxon>Bacteria</taxon>
        <taxon>Bacillati</taxon>
        <taxon>Actinomycetota</taxon>
        <taxon>Actinomycetes</taxon>
        <taxon>Mycobacteriales</taxon>
        <taxon>Nocardiaceae</taxon>
        <taxon>Rhodococcus</taxon>
    </lineage>
</organism>
<accession>A0A3S3ZQ68</accession>
<sequence length="62" mass="6723">MTRRAAPAESSQARAMLGVDHDALSRLTLSAARGSDGLVIVPYLDLRPTRYLSSGTALRRRP</sequence>
<protein>
    <submittedName>
        <fullName evidence="1">Uncharacterized protein</fullName>
    </submittedName>
</protein>
<gene>
    <name evidence="1" type="ORF">EGT50_04220</name>
</gene>
<dbReference type="EMBL" id="RKLO01000001">
    <property type="protein sequence ID" value="RVW05736.1"/>
    <property type="molecule type" value="Genomic_DNA"/>
</dbReference>
<proteinExistence type="predicted"/>
<comment type="caution">
    <text evidence="1">The sequence shown here is derived from an EMBL/GenBank/DDBJ whole genome shotgun (WGS) entry which is preliminary data.</text>
</comment>
<keyword evidence="2" id="KW-1185">Reference proteome</keyword>